<evidence type="ECO:0000259" key="2">
    <source>
        <dbReference type="PROSITE" id="PS50263"/>
    </source>
</evidence>
<dbReference type="Proteomes" id="UP000230605">
    <property type="component" value="Chromosome 10"/>
</dbReference>
<reference evidence="4 6" key="2">
    <citation type="submission" date="2023-09" db="EMBL/GenBank/DDBJ databases">
        <title>Complete-Gapless Cercospora beticola genome.</title>
        <authorList>
            <person name="Wyatt N.A."/>
            <person name="Spanner R.E."/>
            <person name="Bolton M.D."/>
        </authorList>
    </citation>
    <scope>NUCLEOTIDE SEQUENCE [LARGE SCALE GENOMIC DNA]</scope>
    <source>
        <strain evidence="4">Cb09-40</strain>
    </source>
</reference>
<dbReference type="Gene3D" id="3.60.110.10">
    <property type="entry name" value="Carbon-nitrogen hydrolase"/>
    <property type="match status" value="1"/>
</dbReference>
<evidence type="ECO:0000313" key="5">
    <source>
        <dbReference type="Proteomes" id="UP000230605"/>
    </source>
</evidence>
<dbReference type="InterPro" id="IPR036526">
    <property type="entry name" value="C-N_Hydrolase_sf"/>
</dbReference>
<dbReference type="PANTHER" id="PTHR43674:SF12">
    <property type="entry name" value="NITRILASE C965.09-RELATED"/>
    <property type="match status" value="1"/>
</dbReference>
<dbReference type="AlphaFoldDB" id="A0A2G5IFA5"/>
<feature type="domain" description="CN hydrolase" evidence="2">
    <location>
        <begin position="5"/>
        <end position="311"/>
    </location>
</feature>
<reference evidence="3 5" key="1">
    <citation type="submission" date="2015-10" db="EMBL/GenBank/DDBJ databases">
        <title>The cercosporin biosynthetic gene cluster was horizontally transferred to several fungal lineages and shown to be expanded in Cercospora beticola based on microsynteny with recipient genomes.</title>
        <authorList>
            <person name="De Jonge R."/>
            <person name="Ebert M.K."/>
            <person name="Suttle J.C."/>
            <person name="Jurick Ii W.M."/>
            <person name="Secor G.A."/>
            <person name="Thomma B.P."/>
            <person name="Van De Peer Y."/>
            <person name="Bolton M.D."/>
        </authorList>
    </citation>
    <scope>NUCLEOTIDE SEQUENCE [LARGE SCALE GENOMIC DNA]</scope>
    <source>
        <strain evidence="3 5">09-40</strain>
    </source>
</reference>
<dbReference type="PANTHER" id="PTHR43674">
    <property type="entry name" value="NITRILASE C965.09-RELATED"/>
    <property type="match status" value="1"/>
</dbReference>
<protein>
    <submittedName>
        <fullName evidence="3">N-carbamoyl-D-amino acid hydrolase</fullName>
    </submittedName>
</protein>
<dbReference type="EMBL" id="LKMD01000099">
    <property type="protein sequence ID" value="PIB03194.1"/>
    <property type="molecule type" value="Genomic_DNA"/>
</dbReference>
<dbReference type="SUPFAM" id="SSF56317">
    <property type="entry name" value="Carbon-nitrogen hydrolase"/>
    <property type="match status" value="1"/>
</dbReference>
<name>A0A2G5IFA5_CERBT</name>
<dbReference type="Proteomes" id="UP001302367">
    <property type="component" value="Chromosome 5"/>
</dbReference>
<proteinExistence type="predicted"/>
<keyword evidence="1 3" id="KW-0378">Hydrolase</keyword>
<evidence type="ECO:0000313" key="3">
    <source>
        <dbReference type="EMBL" id="PIB03194.1"/>
    </source>
</evidence>
<keyword evidence="6" id="KW-1185">Reference proteome</keyword>
<evidence type="ECO:0000313" key="6">
    <source>
        <dbReference type="Proteomes" id="UP001302367"/>
    </source>
</evidence>
<sequence length="349" mass="38957">MSRKIIVAAAQVGAVHKGAEKKETVERLIKLLHEAAEKKVQLVVYPEATLTTFFPRHFIEDQEELDKYFEHGEDITQSSDVKPLFEEAKALGIDVSIGYAERTPESTGYNTSVYYSASADKIISKYRKVHLPGRVEPFEDPNATNQLEKRYFKPGDLGFKAFRASGLVQDALKKSASTANSENTDGKGDPIMGMLICNDRRWPEAWRVYTLQGAEILMFGYNTGSHMSHLWGSANTMTPEEQEKEALFHSRLVQQANSYMNACFSISAARCGVDDGKYDLIAGSSIVSPEGQVLAEAKTKEDELVVAEIDLAECRKGKEKTFDYGRHRRIEAYSLITEQTGVVEPPLLD</sequence>
<evidence type="ECO:0000256" key="1">
    <source>
        <dbReference type="ARBA" id="ARBA00022801"/>
    </source>
</evidence>
<gene>
    <name evidence="3" type="ORF">CB0940_11823</name>
    <name evidence="4" type="ORF">RHO25_008828</name>
</gene>
<organism evidence="3 5">
    <name type="scientific">Cercospora beticola</name>
    <name type="common">Sugarbeet leaf spot fungus</name>
    <dbReference type="NCBI Taxonomy" id="122368"/>
    <lineage>
        <taxon>Eukaryota</taxon>
        <taxon>Fungi</taxon>
        <taxon>Dikarya</taxon>
        <taxon>Ascomycota</taxon>
        <taxon>Pezizomycotina</taxon>
        <taxon>Dothideomycetes</taxon>
        <taxon>Dothideomycetidae</taxon>
        <taxon>Mycosphaerellales</taxon>
        <taxon>Mycosphaerellaceae</taxon>
        <taxon>Cercospora</taxon>
    </lineage>
</organism>
<dbReference type="EMBL" id="CP134188">
    <property type="protein sequence ID" value="WPB04183.1"/>
    <property type="molecule type" value="Genomic_DNA"/>
</dbReference>
<dbReference type="OrthoDB" id="10250282at2759"/>
<dbReference type="GO" id="GO:0016811">
    <property type="term" value="F:hydrolase activity, acting on carbon-nitrogen (but not peptide) bonds, in linear amides"/>
    <property type="evidence" value="ECO:0007669"/>
    <property type="project" value="TreeGrafter"/>
</dbReference>
<dbReference type="InterPro" id="IPR050345">
    <property type="entry name" value="Aliph_Amidase/BUP"/>
</dbReference>
<accession>A0A2G5IFA5</accession>
<evidence type="ECO:0000313" key="4">
    <source>
        <dbReference type="EMBL" id="WPB04183.1"/>
    </source>
</evidence>
<dbReference type="InterPro" id="IPR003010">
    <property type="entry name" value="C-N_Hydrolase"/>
</dbReference>
<dbReference type="Pfam" id="PF00795">
    <property type="entry name" value="CN_hydrolase"/>
    <property type="match status" value="1"/>
</dbReference>
<dbReference type="PROSITE" id="PS50263">
    <property type="entry name" value="CN_HYDROLASE"/>
    <property type="match status" value="1"/>
</dbReference>